<comment type="caution">
    <text evidence="3">The sequence shown here is derived from an EMBL/GenBank/DDBJ whole genome shotgun (WGS) entry which is preliminary data.</text>
</comment>
<evidence type="ECO:0000313" key="4">
    <source>
        <dbReference type="Proteomes" id="UP001197795"/>
    </source>
</evidence>
<keyword evidence="3" id="KW-0645">Protease</keyword>
<feature type="transmembrane region" description="Helical" evidence="1">
    <location>
        <begin position="47"/>
        <end position="68"/>
    </location>
</feature>
<dbReference type="AlphaFoldDB" id="A0AAE3A0S7"/>
<name>A0AAE3A0S7_9FIRM</name>
<feature type="transmembrane region" description="Helical" evidence="1">
    <location>
        <begin position="12"/>
        <end position="35"/>
    </location>
</feature>
<dbReference type="Pfam" id="PF02517">
    <property type="entry name" value="Rce1-like"/>
    <property type="match status" value="1"/>
</dbReference>
<feature type="domain" description="CAAX prenyl protease 2/Lysostaphin resistance protein A-like" evidence="2">
    <location>
        <begin position="132"/>
        <end position="219"/>
    </location>
</feature>
<dbReference type="InterPro" id="IPR003675">
    <property type="entry name" value="Rce1/LyrA-like_dom"/>
</dbReference>
<reference evidence="3 4" key="1">
    <citation type="submission" date="2021-10" db="EMBL/GenBank/DDBJ databases">
        <title>Anaerobic single-cell dispensing facilitates the cultivation of human gut bacteria.</title>
        <authorList>
            <person name="Afrizal A."/>
        </authorList>
    </citation>
    <scope>NUCLEOTIDE SEQUENCE [LARGE SCALE GENOMIC DNA]</scope>
    <source>
        <strain evidence="3 4">CLA-AA-H273</strain>
    </source>
</reference>
<dbReference type="Proteomes" id="UP001197795">
    <property type="component" value="Unassembled WGS sequence"/>
</dbReference>
<dbReference type="EMBL" id="JAJEPV010000003">
    <property type="protein sequence ID" value="MCC2118383.1"/>
    <property type="molecule type" value="Genomic_DNA"/>
</dbReference>
<accession>A0AAE3A0S7</accession>
<evidence type="ECO:0000256" key="1">
    <source>
        <dbReference type="SAM" id="Phobius"/>
    </source>
</evidence>
<keyword evidence="1" id="KW-0472">Membrane</keyword>
<keyword evidence="3" id="KW-0378">Hydrolase</keyword>
<dbReference type="PANTHER" id="PTHR36435">
    <property type="entry name" value="SLR1288 PROTEIN"/>
    <property type="match status" value="1"/>
</dbReference>
<feature type="transmembrane region" description="Helical" evidence="1">
    <location>
        <begin position="304"/>
        <end position="326"/>
    </location>
</feature>
<dbReference type="InterPro" id="IPR052710">
    <property type="entry name" value="CAAX_protease"/>
</dbReference>
<keyword evidence="1" id="KW-0812">Transmembrane</keyword>
<sequence length="337" mass="37257">MEEKSMKKSFSSLGFRFLIGTLVIYAVQMGVMTIVGAVKPEWLQDTTISLILAVLPLYLVGMPVLIAVVKRMPGEAPAKKSITPGQFVLALIMCFALMYCGNLVGTLITTVVGILKGSAVDNALMTYATGSNMIVTFLYMVICAPILEEYIFRKLIVDRTVKYGQGVAVVLSGLMFGLFHGNLNQFAYAFLLGMFLAFLYVKTGELKVTIGLHMCINFMGAVVSVLLLKAIHLEEYQEVIMNGADSQAVMDYMMKYLPGWIGYMIYVLFILAVLVTGIVLFIVYRKKLKLEAGQIAKGRRFKTVIGNPGMICYCVFWIAMIIIQMFPEIVTAITGNL</sequence>
<feature type="transmembrane region" description="Helical" evidence="1">
    <location>
        <begin position="160"/>
        <end position="179"/>
    </location>
</feature>
<protein>
    <submittedName>
        <fullName evidence="3">CPBP family intramembrane metalloprotease</fullName>
    </submittedName>
</protein>
<dbReference type="GO" id="GO:0004175">
    <property type="term" value="F:endopeptidase activity"/>
    <property type="evidence" value="ECO:0007669"/>
    <property type="project" value="UniProtKB-ARBA"/>
</dbReference>
<keyword evidence="1" id="KW-1133">Transmembrane helix</keyword>
<dbReference type="PANTHER" id="PTHR36435:SF1">
    <property type="entry name" value="CAAX AMINO TERMINAL PROTEASE FAMILY PROTEIN"/>
    <property type="match status" value="1"/>
</dbReference>
<evidence type="ECO:0000259" key="2">
    <source>
        <dbReference type="Pfam" id="PF02517"/>
    </source>
</evidence>
<gene>
    <name evidence="3" type="ORF">LKD75_02055</name>
</gene>
<dbReference type="RefSeq" id="WP_227732191.1">
    <property type="nucleotide sequence ID" value="NZ_JAJEPV010000003.1"/>
</dbReference>
<organism evidence="3 4">
    <name type="scientific">Waltera acetigignens</name>
    <dbReference type="NCBI Taxonomy" id="2981769"/>
    <lineage>
        <taxon>Bacteria</taxon>
        <taxon>Bacillati</taxon>
        <taxon>Bacillota</taxon>
        <taxon>Clostridia</taxon>
        <taxon>Lachnospirales</taxon>
        <taxon>Lachnospiraceae</taxon>
        <taxon>Waltera</taxon>
    </lineage>
</organism>
<keyword evidence="3" id="KW-0482">Metalloprotease</keyword>
<dbReference type="GO" id="GO:0008237">
    <property type="term" value="F:metallopeptidase activity"/>
    <property type="evidence" value="ECO:0007669"/>
    <property type="project" value="UniProtKB-KW"/>
</dbReference>
<evidence type="ECO:0000313" key="3">
    <source>
        <dbReference type="EMBL" id="MCC2118383.1"/>
    </source>
</evidence>
<feature type="transmembrane region" description="Helical" evidence="1">
    <location>
        <begin position="88"/>
        <end position="115"/>
    </location>
</feature>
<dbReference type="GO" id="GO:0080120">
    <property type="term" value="P:CAAX-box protein maturation"/>
    <property type="evidence" value="ECO:0007669"/>
    <property type="project" value="UniProtKB-ARBA"/>
</dbReference>
<proteinExistence type="predicted"/>
<feature type="transmembrane region" description="Helical" evidence="1">
    <location>
        <begin position="208"/>
        <end position="231"/>
    </location>
</feature>
<keyword evidence="4" id="KW-1185">Reference proteome</keyword>
<feature type="transmembrane region" description="Helical" evidence="1">
    <location>
        <begin position="127"/>
        <end position="148"/>
    </location>
</feature>
<feature type="transmembrane region" description="Helical" evidence="1">
    <location>
        <begin position="260"/>
        <end position="284"/>
    </location>
</feature>
<feature type="transmembrane region" description="Helical" evidence="1">
    <location>
        <begin position="185"/>
        <end position="201"/>
    </location>
</feature>